<gene>
    <name evidence="2" type="ORF">HED64_19490</name>
</gene>
<dbReference type="EMBL" id="JAAWVT010000018">
    <property type="protein sequence ID" value="NKG22875.1"/>
    <property type="molecule type" value="Genomic_DNA"/>
</dbReference>
<organism evidence="2 3">
    <name type="scientific">Paeniglutamicibacter terrestris</name>
    <dbReference type="NCBI Taxonomy" id="2723403"/>
    <lineage>
        <taxon>Bacteria</taxon>
        <taxon>Bacillati</taxon>
        <taxon>Actinomycetota</taxon>
        <taxon>Actinomycetes</taxon>
        <taxon>Micrococcales</taxon>
        <taxon>Micrococcaceae</taxon>
        <taxon>Paeniglutamicibacter</taxon>
    </lineage>
</organism>
<name>A0ABX1GB96_9MICC</name>
<evidence type="ECO:0000313" key="3">
    <source>
        <dbReference type="Proteomes" id="UP000746595"/>
    </source>
</evidence>
<keyword evidence="1" id="KW-0812">Transmembrane</keyword>
<keyword evidence="1" id="KW-0472">Membrane</keyword>
<comment type="caution">
    <text evidence="2">The sequence shown here is derived from an EMBL/GenBank/DDBJ whole genome shotgun (WGS) entry which is preliminary data.</text>
</comment>
<keyword evidence="1" id="KW-1133">Transmembrane helix</keyword>
<reference evidence="2 3" key="1">
    <citation type="submission" date="2020-04" db="EMBL/GenBank/DDBJ databases">
        <title>Paeniglutamicibacter sp. ANT13_2, a novel actinomycete isolated from sediment in Antarctica.</title>
        <authorList>
            <person name="Sakdapetsiri C."/>
            <person name="Pinyakong O."/>
        </authorList>
    </citation>
    <scope>NUCLEOTIDE SEQUENCE [LARGE SCALE GENOMIC DNA]</scope>
    <source>
        <strain evidence="2 3">ANT13_2</strain>
    </source>
</reference>
<accession>A0ABX1GB96</accession>
<feature type="transmembrane region" description="Helical" evidence="1">
    <location>
        <begin position="61"/>
        <end position="85"/>
    </location>
</feature>
<feature type="transmembrane region" description="Helical" evidence="1">
    <location>
        <begin position="27"/>
        <end position="55"/>
    </location>
</feature>
<evidence type="ECO:0000313" key="2">
    <source>
        <dbReference type="EMBL" id="NKG22875.1"/>
    </source>
</evidence>
<dbReference type="RefSeq" id="WP_168153605.1">
    <property type="nucleotide sequence ID" value="NZ_JAAWVT010000018.1"/>
</dbReference>
<sequence>MSASNQPPTPPATLSIRYDPGRATRQLIGFGAATAIMIGLAALGVFVIVASFIQVQAVGTFIGVAFGIFFILVSLVSLVSCAEILTRIIRWSRQTSPLVSLDAAGITGFAFVGGRGPIDSDGPIPWSNIKVVRLESSEPRLRRSRGLANLDVNHRLRMATKKSLDRTAGLGLGMRDGTRWMGIELTDGRKANFDLRLPMSPESFSMLASQIADHVRAHNPHIVLLGVIEV</sequence>
<dbReference type="Proteomes" id="UP000746595">
    <property type="component" value="Unassembled WGS sequence"/>
</dbReference>
<proteinExistence type="predicted"/>
<protein>
    <submittedName>
        <fullName evidence="2">Uncharacterized protein</fullName>
    </submittedName>
</protein>
<evidence type="ECO:0000256" key="1">
    <source>
        <dbReference type="SAM" id="Phobius"/>
    </source>
</evidence>
<keyword evidence="3" id="KW-1185">Reference proteome</keyword>